<feature type="compositionally biased region" description="Low complexity" evidence="19">
    <location>
        <begin position="480"/>
        <end position="489"/>
    </location>
</feature>
<evidence type="ECO:0000313" key="22">
    <source>
        <dbReference type="RefSeq" id="XP_015270213.1"/>
    </source>
</evidence>
<feature type="compositionally biased region" description="Basic residues" evidence="19">
    <location>
        <begin position="48"/>
        <end position="59"/>
    </location>
</feature>
<dbReference type="PANTHER" id="PTHR15829:SF2">
    <property type="entry name" value="RHO FAMILY-INTERACTING CELL POLARIZATION REGULATOR 2"/>
    <property type="match status" value="1"/>
</dbReference>
<reference evidence="22" key="1">
    <citation type="submission" date="2025-08" db="UniProtKB">
        <authorList>
            <consortium name="RefSeq"/>
        </authorList>
    </citation>
    <scope>IDENTIFICATION</scope>
</reference>
<dbReference type="Proteomes" id="UP000694871">
    <property type="component" value="Unplaced"/>
</dbReference>
<dbReference type="Gene3D" id="1.25.10.10">
    <property type="entry name" value="Leucine-rich Repeat Variant"/>
    <property type="match status" value="1"/>
</dbReference>
<evidence type="ECO:0000256" key="9">
    <source>
        <dbReference type="ARBA" id="ARBA00022500"/>
    </source>
</evidence>
<protein>
    <recommendedName>
        <fullName evidence="6">Rho family-interacting cell polarization regulator 2</fullName>
    </recommendedName>
</protein>
<keyword evidence="13" id="KW-0221">Differentiation</keyword>
<keyword evidence="18" id="KW-0966">Cell projection</keyword>
<gene>
    <name evidence="22" type="primary">FAM65B</name>
</gene>
<comment type="similarity">
    <text evidence="5">Belongs to the RIPOR family.</text>
</comment>
<evidence type="ECO:0000256" key="4">
    <source>
        <dbReference type="ARBA" id="ARBA00004486"/>
    </source>
</evidence>
<dbReference type="GeneID" id="107113401"/>
<dbReference type="Pfam" id="PF15903">
    <property type="entry name" value="PL48"/>
    <property type="match status" value="1"/>
</dbReference>
<name>A0ABM1K926_GEKJA</name>
<evidence type="ECO:0000259" key="20">
    <source>
        <dbReference type="Pfam" id="PF15903"/>
    </source>
</evidence>
<keyword evidence="21" id="KW-1185">Reference proteome</keyword>
<dbReference type="InterPro" id="IPR011989">
    <property type="entry name" value="ARM-like"/>
</dbReference>
<proteinExistence type="inferred from homology"/>
<keyword evidence="7" id="KW-1003">Cell membrane</keyword>
<feature type="domain" description="FAM65 N-terminal" evidence="20">
    <location>
        <begin position="16"/>
        <end position="363"/>
    </location>
</feature>
<keyword evidence="12" id="KW-1009">Hearing</keyword>
<evidence type="ECO:0000256" key="18">
    <source>
        <dbReference type="ARBA" id="ARBA00023273"/>
    </source>
</evidence>
<keyword evidence="15" id="KW-0175">Coiled coil</keyword>
<evidence type="ECO:0000256" key="3">
    <source>
        <dbReference type="ARBA" id="ARBA00004289"/>
    </source>
</evidence>
<evidence type="ECO:0000256" key="16">
    <source>
        <dbReference type="ARBA" id="ARBA00023136"/>
    </source>
</evidence>
<evidence type="ECO:0000256" key="12">
    <source>
        <dbReference type="ARBA" id="ARBA00022740"/>
    </source>
</evidence>
<feature type="compositionally biased region" description="Basic and acidic residues" evidence="19">
    <location>
        <begin position="696"/>
        <end position="713"/>
    </location>
</feature>
<evidence type="ECO:0000256" key="6">
    <source>
        <dbReference type="ARBA" id="ARBA00013627"/>
    </source>
</evidence>
<evidence type="ECO:0000313" key="21">
    <source>
        <dbReference type="Proteomes" id="UP000694871"/>
    </source>
</evidence>
<evidence type="ECO:0000256" key="17">
    <source>
        <dbReference type="ARBA" id="ARBA00023212"/>
    </source>
</evidence>
<organism evidence="21 22">
    <name type="scientific">Gekko japonicus</name>
    <name type="common">Schlegel's Japanese gecko</name>
    <dbReference type="NCBI Taxonomy" id="146911"/>
    <lineage>
        <taxon>Eukaryota</taxon>
        <taxon>Metazoa</taxon>
        <taxon>Chordata</taxon>
        <taxon>Craniata</taxon>
        <taxon>Vertebrata</taxon>
        <taxon>Euteleostomi</taxon>
        <taxon>Lepidosauria</taxon>
        <taxon>Squamata</taxon>
        <taxon>Bifurcata</taxon>
        <taxon>Gekkota</taxon>
        <taxon>Gekkonidae</taxon>
        <taxon>Gekkoninae</taxon>
        <taxon>Gekko</taxon>
    </lineage>
</organism>
<dbReference type="PANTHER" id="PTHR15829">
    <property type="entry name" value="PROTEIN KINASE PKN/PRK1, EFFECTOR"/>
    <property type="match status" value="1"/>
</dbReference>
<dbReference type="InterPro" id="IPR031780">
    <property type="entry name" value="FAM65_N"/>
</dbReference>
<evidence type="ECO:0000256" key="8">
    <source>
        <dbReference type="ARBA" id="ARBA00022490"/>
    </source>
</evidence>
<feature type="region of interest" description="Disordered" evidence="19">
    <location>
        <begin position="39"/>
        <end position="74"/>
    </location>
</feature>
<evidence type="ECO:0000256" key="19">
    <source>
        <dbReference type="SAM" id="MobiDB-lite"/>
    </source>
</evidence>
<evidence type="ECO:0000256" key="1">
    <source>
        <dbReference type="ARBA" id="ARBA00004221"/>
    </source>
</evidence>
<dbReference type="RefSeq" id="XP_015270213.1">
    <property type="nucleotide sequence ID" value="XM_015414727.1"/>
</dbReference>
<evidence type="ECO:0000256" key="7">
    <source>
        <dbReference type="ARBA" id="ARBA00022475"/>
    </source>
</evidence>
<feature type="region of interest" description="Disordered" evidence="19">
    <location>
        <begin position="668"/>
        <end position="731"/>
    </location>
</feature>
<dbReference type="InterPro" id="IPR026136">
    <property type="entry name" value="RIPOR3"/>
</dbReference>
<dbReference type="SUPFAM" id="SSF48371">
    <property type="entry name" value="ARM repeat"/>
    <property type="match status" value="1"/>
</dbReference>
<evidence type="ECO:0000256" key="13">
    <source>
        <dbReference type="ARBA" id="ARBA00022782"/>
    </source>
</evidence>
<evidence type="ECO:0000256" key="10">
    <source>
        <dbReference type="ARBA" id="ARBA00022541"/>
    </source>
</evidence>
<keyword evidence="17" id="KW-0206">Cytoskeleton</keyword>
<feature type="region of interest" description="Disordered" evidence="19">
    <location>
        <begin position="1"/>
        <end position="23"/>
    </location>
</feature>
<evidence type="ECO:0000256" key="2">
    <source>
        <dbReference type="ARBA" id="ARBA00004245"/>
    </source>
</evidence>
<evidence type="ECO:0000256" key="11">
    <source>
        <dbReference type="ARBA" id="ARBA00022700"/>
    </source>
</evidence>
<feature type="compositionally biased region" description="Low complexity" evidence="19">
    <location>
        <begin position="1"/>
        <end position="19"/>
    </location>
</feature>
<keyword evidence="10" id="KW-0517">Myogenesis</keyword>
<accession>A0ABM1K926</accession>
<comment type="subcellular location">
    <subcellularLocation>
        <location evidence="1">Apical cell membrane</location>
    </subcellularLocation>
    <subcellularLocation>
        <location evidence="4">Cell projection</location>
        <location evidence="4">Filopodium</location>
    </subcellularLocation>
    <subcellularLocation>
        <location evidence="3">Cell projection</location>
        <location evidence="3">Stereocilium membrane</location>
    </subcellularLocation>
    <subcellularLocation>
        <location evidence="2">Cytoplasm</location>
        <location evidence="2">Cytoskeleton</location>
    </subcellularLocation>
</comment>
<feature type="region of interest" description="Disordered" evidence="19">
    <location>
        <begin position="441"/>
        <end position="506"/>
    </location>
</feature>
<keyword evidence="8" id="KW-0963">Cytoplasm</keyword>
<evidence type="ECO:0000256" key="15">
    <source>
        <dbReference type="ARBA" id="ARBA00023054"/>
    </source>
</evidence>
<keyword evidence="14" id="KW-0130">Cell adhesion</keyword>
<keyword evidence="11" id="KW-0734">Signal transduction inhibitor</keyword>
<keyword evidence="16" id="KW-0472">Membrane</keyword>
<evidence type="ECO:0000256" key="5">
    <source>
        <dbReference type="ARBA" id="ARBA00005744"/>
    </source>
</evidence>
<evidence type="ECO:0000256" key="14">
    <source>
        <dbReference type="ARBA" id="ARBA00022889"/>
    </source>
</evidence>
<sequence length="1069" mass="119066">MSVGSHSSSPGGPNGIIRSQSFAGFSGLQERRSRCNSFIENSSALKKPQAKVKKAHNLGHKSNSTPKEPQPERMEEVYKALKNGLDEYLEVHQTELDKLTAQLKDMKRNSRLGVLYDLDKQIKAIERYMRKLEFHISKVDELFEAYCIQRRLRDGASKMKQAFGLSPASKAARESLSEISKSYKEYTENMCTIEGELENLMGEFCIKMKGLAGFARLCPGDQYEIFMRYGRQRWKLKGKIEVNGKQSWDGEEMVFLPLIVGLISIKVTEVKGLATHLLVGSVTCETKGLFAAQPQVVAVDINDLGTIKLNLEITWHPFDVEDVTPSTSNTNRASALQRRMSMYSQGTPETPTFKDHAFFKWLHPPQDRFQFSIVDALQDTFFDKLRRSRSFSDLPSLRLRPRAGLERYSNLHDDVFENGTTEVEQRSMSFSFNDISNGDCTQSSSSLGSSSATDNFNPEITVTPPEHNGQKSSKTHAMDSISTSSSVDSAPEYKDLKSQEPMPVSEGEKISNIDSEVCQTSPVSRSNNLFLDNSAPVSLLQDTDELSELKPVELDTFEGNITKQLVKRLTSGEGPATPEKLHCEGSISGESEGYKSCVDGSLEEAFQGLLLALEPHKEQFKEFQDLDQEVTHLDEILKCRPAVNHSRSSSLSLTVESALESFDFLNTSDFDEDEGGTDELFSGSGRRTDSVFSDSETDKNSYRSEHPEARGHLSEALTEDTGVGTSVAGSPLPLTTGNESLDLSIVKHLQYCTQLIQQIVFSSKTQFVTRNLLDKLSQQILVIECLAEISNENMGNIRPISEEITEFQKRISLSFWNKCTSHSSGIYHTSADKLIKQLDITFAAAVNEAYPGLAETAFKTLVSHILDRVEPILSSSLSLEIITVFQYYNYFASKSITDLGSYLLQLAKEASTVQTLQSLRDEKCLQNVIPLTAISLPPQQEILKSLAVLLLTENKKETCEAVASILLAAAEDKHFREKALIYYCETLAQPNLHLQKAACLALKCLQATESIKMLVTLCQSDNEEMRKVASETLLSLGEDGRLAYEQLDKFPRDFVKVGGRRGTEVATAF</sequence>
<keyword evidence="9" id="KW-0145">Chemotaxis</keyword>
<dbReference type="InterPro" id="IPR016024">
    <property type="entry name" value="ARM-type_fold"/>
</dbReference>